<sequence>MNPHGYDAGLAGVRGHAGEAAYTRCRRLGDPILAGGVLGAVPVALAGKYVLLVLDNAATAGQVRPLL</sequence>
<accession>A0A4D4KR33</accession>
<dbReference type="EMBL" id="BJHV01000001">
    <property type="protein sequence ID" value="GDY49030.1"/>
    <property type="molecule type" value="Genomic_DNA"/>
</dbReference>
<evidence type="ECO:0000313" key="1">
    <source>
        <dbReference type="EMBL" id="GDY49030.1"/>
    </source>
</evidence>
<name>A0A4D4KR33_9ACTN</name>
<gene>
    <name evidence="1" type="ORF">SANT12839_099120</name>
</gene>
<comment type="caution">
    <text evidence="1">The sequence shown here is derived from an EMBL/GenBank/DDBJ whole genome shotgun (WGS) entry which is preliminary data.</text>
</comment>
<keyword evidence="2" id="KW-1185">Reference proteome</keyword>
<dbReference type="Proteomes" id="UP000299290">
    <property type="component" value="Unassembled WGS sequence"/>
</dbReference>
<organism evidence="1 2">
    <name type="scientific">Streptomyces antimycoticus</name>
    <dbReference type="NCBI Taxonomy" id="68175"/>
    <lineage>
        <taxon>Bacteria</taxon>
        <taxon>Bacillati</taxon>
        <taxon>Actinomycetota</taxon>
        <taxon>Actinomycetes</taxon>
        <taxon>Kitasatosporales</taxon>
        <taxon>Streptomycetaceae</taxon>
        <taxon>Streptomyces</taxon>
        <taxon>Streptomyces violaceusniger group</taxon>
    </lineage>
</organism>
<proteinExistence type="predicted"/>
<protein>
    <submittedName>
        <fullName evidence="1">Uncharacterized protein</fullName>
    </submittedName>
</protein>
<reference evidence="1 2" key="1">
    <citation type="journal article" date="2020" name="Int. J. Syst. Evol. Microbiol.">
        <title>Reclassification of Streptomyces castelarensis and Streptomyces sporoclivatus as later heterotypic synonyms of Streptomyces antimycoticus.</title>
        <authorList>
            <person name="Komaki H."/>
            <person name="Tamura T."/>
        </authorList>
    </citation>
    <scope>NUCLEOTIDE SEQUENCE [LARGE SCALE GENOMIC DNA]</scope>
    <source>
        <strain evidence="1 2">NBRC 12839</strain>
    </source>
</reference>
<evidence type="ECO:0000313" key="2">
    <source>
        <dbReference type="Proteomes" id="UP000299290"/>
    </source>
</evidence>
<dbReference type="AlphaFoldDB" id="A0A4D4KR33"/>